<feature type="region of interest" description="Disordered" evidence="1">
    <location>
        <begin position="144"/>
        <end position="177"/>
    </location>
</feature>
<feature type="compositionally biased region" description="Low complexity" evidence="1">
    <location>
        <begin position="162"/>
        <end position="175"/>
    </location>
</feature>
<dbReference type="OrthoDB" id="10040691at2759"/>
<evidence type="ECO:0000256" key="1">
    <source>
        <dbReference type="SAM" id="MobiDB-lite"/>
    </source>
</evidence>
<evidence type="ECO:0000313" key="3">
    <source>
        <dbReference type="Proteomes" id="UP000887116"/>
    </source>
</evidence>
<evidence type="ECO:0000313" key="2">
    <source>
        <dbReference type="EMBL" id="GFQ84047.1"/>
    </source>
</evidence>
<dbReference type="PANTHER" id="PTHR17604">
    <property type="entry name" value="TRANSCRIPTION COFACTOR VESTIGIAL-LIKE PROTEIN 4"/>
    <property type="match status" value="1"/>
</dbReference>
<proteinExistence type="predicted"/>
<keyword evidence="3" id="KW-1185">Reference proteome</keyword>
<accession>A0A8X6HYQ3</accession>
<dbReference type="PANTHER" id="PTHR17604:SF7">
    <property type="entry name" value="TONDU-DOMAIN-CONTAINING GROWTH INHIBITOR, ISOFORM A"/>
    <property type="match status" value="1"/>
</dbReference>
<reference evidence="2" key="1">
    <citation type="submission" date="2020-07" db="EMBL/GenBank/DDBJ databases">
        <title>Multicomponent nature underlies the extraordinary mechanical properties of spider dragline silk.</title>
        <authorList>
            <person name="Kono N."/>
            <person name="Nakamura H."/>
            <person name="Mori M."/>
            <person name="Yoshida Y."/>
            <person name="Ohtoshi R."/>
            <person name="Malay A.D."/>
            <person name="Moran D.A.P."/>
            <person name="Tomita M."/>
            <person name="Numata K."/>
            <person name="Arakawa K."/>
        </authorList>
    </citation>
    <scope>NUCLEOTIDE SEQUENCE</scope>
</reference>
<evidence type="ECO:0008006" key="4">
    <source>
        <dbReference type="Google" id="ProtNLM"/>
    </source>
</evidence>
<dbReference type="InterPro" id="IPR006627">
    <property type="entry name" value="TDU_repeat"/>
</dbReference>
<dbReference type="AlphaFoldDB" id="A0A8X6HYQ3"/>
<protein>
    <recommendedName>
        <fullName evidence="4">Transcription cofactor vestigial-like protein 4</fullName>
    </recommendedName>
</protein>
<dbReference type="Proteomes" id="UP000887116">
    <property type="component" value="Unassembled WGS sequence"/>
</dbReference>
<organism evidence="2 3">
    <name type="scientific">Trichonephila clavata</name>
    <name type="common">Joro spider</name>
    <name type="synonym">Nephila clavata</name>
    <dbReference type="NCBI Taxonomy" id="2740835"/>
    <lineage>
        <taxon>Eukaryota</taxon>
        <taxon>Metazoa</taxon>
        <taxon>Ecdysozoa</taxon>
        <taxon>Arthropoda</taxon>
        <taxon>Chelicerata</taxon>
        <taxon>Arachnida</taxon>
        <taxon>Araneae</taxon>
        <taxon>Araneomorphae</taxon>
        <taxon>Entelegynae</taxon>
        <taxon>Araneoidea</taxon>
        <taxon>Nephilidae</taxon>
        <taxon>Trichonephila</taxon>
    </lineage>
</organism>
<gene>
    <name evidence="2" type="ORF">TNCT_424161</name>
</gene>
<dbReference type="EMBL" id="BMAO01032705">
    <property type="protein sequence ID" value="GFQ84047.1"/>
    <property type="molecule type" value="Genomic_DNA"/>
</dbReference>
<feature type="region of interest" description="Disordered" evidence="1">
    <location>
        <begin position="298"/>
        <end position="331"/>
    </location>
</feature>
<name>A0A8X6HYQ3_TRICU</name>
<dbReference type="GO" id="GO:0001223">
    <property type="term" value="F:transcription coactivator binding"/>
    <property type="evidence" value="ECO:0007669"/>
    <property type="project" value="TreeGrafter"/>
</dbReference>
<feature type="compositionally biased region" description="Polar residues" evidence="1">
    <location>
        <begin position="307"/>
        <end position="320"/>
    </location>
</feature>
<comment type="caution">
    <text evidence="2">The sequence shown here is derived from an EMBL/GenBank/DDBJ whole genome shotgun (WGS) entry which is preliminary data.</text>
</comment>
<dbReference type="InterPro" id="IPR028184">
    <property type="entry name" value="VGLL4"/>
</dbReference>
<sequence length="331" mass="37470">MLMNKRQTRNTQRAPTTFIGVHALQGIMDALDNRESSLKELPTRELKLKRHKIRRDSPTIPPVRLRLKSNNSPLNSETEIEKCFSDRSVSSSPDSVNQELSPVFIPSLYKVSSQVNSMPSSPLTSESLNNELYETFHFTSPSNFIDHEDYDQPLDMSRKRPQQMMSSESQNSQQQRPSVITCASALLRTQCNLSDLAHQMCATNVSDNNSNDTVDCQFSNNFQNNNADNDETKDVRPGHRREIVSGSCDPVIDEHFRRSLGKDYQHIFSKSTTNNVSITVDDHFAKALGETWHQIQQSKNVMDPVSSAHSPNSLQAQSPPQFLHQRPEILS</sequence>
<dbReference type="GO" id="GO:0045892">
    <property type="term" value="P:negative regulation of DNA-templated transcription"/>
    <property type="evidence" value="ECO:0007669"/>
    <property type="project" value="TreeGrafter"/>
</dbReference>
<dbReference type="Pfam" id="PF15245">
    <property type="entry name" value="VGLL4"/>
    <property type="match status" value="2"/>
</dbReference>
<dbReference type="SMART" id="SM00711">
    <property type="entry name" value="TDU"/>
    <property type="match status" value="2"/>
</dbReference>